<protein>
    <recommendedName>
        <fullName evidence="4">2-amino-4-hydroxy-6-hydroxymethyldihydropteridine pyrophosphokinase</fullName>
        <ecNumber evidence="3">2.7.6.3</ecNumber>
    </recommendedName>
    <alternativeName>
        <fullName evidence="11">6-hydroxymethyl-7,8-dihydropterin pyrophosphokinase</fullName>
    </alternativeName>
    <alternativeName>
        <fullName evidence="12">7,8-dihydro-6-hydroxymethylpterin-pyrophosphokinase</fullName>
    </alternativeName>
</protein>
<keyword evidence="6" id="KW-0547">Nucleotide-binding</keyword>
<dbReference type="InterPro" id="IPR000550">
    <property type="entry name" value="Hppk"/>
</dbReference>
<evidence type="ECO:0000256" key="9">
    <source>
        <dbReference type="ARBA" id="ARBA00022909"/>
    </source>
</evidence>
<organism evidence="14 15">
    <name type="scientific">Panacagrimonas perspica</name>
    <dbReference type="NCBI Taxonomy" id="381431"/>
    <lineage>
        <taxon>Bacteria</taxon>
        <taxon>Pseudomonadati</taxon>
        <taxon>Pseudomonadota</taxon>
        <taxon>Gammaproteobacteria</taxon>
        <taxon>Nevskiales</taxon>
        <taxon>Nevskiaceae</taxon>
        <taxon>Panacagrimonas</taxon>
    </lineage>
</organism>
<evidence type="ECO:0000259" key="13">
    <source>
        <dbReference type="PROSITE" id="PS00794"/>
    </source>
</evidence>
<dbReference type="UniPathway" id="UPA00077">
    <property type="reaction ID" value="UER00155"/>
</dbReference>
<comment type="pathway">
    <text evidence="1">Cofactor biosynthesis; tetrahydrofolate biosynthesis; 2-amino-4-hydroxy-6-hydroxymethyl-7,8-dihydropteridine diphosphate from 7,8-dihydroneopterin triphosphate: step 4/4.</text>
</comment>
<evidence type="ECO:0000256" key="7">
    <source>
        <dbReference type="ARBA" id="ARBA00022777"/>
    </source>
</evidence>
<keyword evidence="7 14" id="KW-0418">Kinase</keyword>
<comment type="similarity">
    <text evidence="2">Belongs to the HPPK family.</text>
</comment>
<dbReference type="OrthoDB" id="9808041at2"/>
<dbReference type="CDD" id="cd00483">
    <property type="entry name" value="HPPK"/>
    <property type="match status" value="1"/>
</dbReference>
<keyword evidence="9" id="KW-0289">Folate biosynthesis</keyword>
<evidence type="ECO:0000256" key="5">
    <source>
        <dbReference type="ARBA" id="ARBA00022679"/>
    </source>
</evidence>
<dbReference type="GO" id="GO:0046654">
    <property type="term" value="P:tetrahydrofolate biosynthetic process"/>
    <property type="evidence" value="ECO:0007669"/>
    <property type="project" value="UniProtKB-UniPathway"/>
</dbReference>
<dbReference type="InterPro" id="IPR035907">
    <property type="entry name" value="Hppk_sf"/>
</dbReference>
<dbReference type="SUPFAM" id="SSF55083">
    <property type="entry name" value="6-hydroxymethyl-7,8-dihydropterin pyrophosphokinase, HPPK"/>
    <property type="match status" value="1"/>
</dbReference>
<keyword evidence="8" id="KW-0067">ATP-binding</keyword>
<gene>
    <name evidence="14" type="ORF">DFR24_4677</name>
</gene>
<evidence type="ECO:0000256" key="6">
    <source>
        <dbReference type="ARBA" id="ARBA00022741"/>
    </source>
</evidence>
<sequence length="167" mass="17811">MYSAYVGLGANLGDPAAQLRAALDAIAALDGTRIVATSRFYRSAPMGPPDQPEYCNAVCQVQTALSPRDLLDALIGIERTAGRIRSGERWGPRRLDLDLLHVEGIAMDEPGLHLPHPGIASRNFVLVPLAELAPQLQIPSLEPIDTLARTVGMEGLSAWDALDAPPA</sequence>
<evidence type="ECO:0000256" key="1">
    <source>
        <dbReference type="ARBA" id="ARBA00005051"/>
    </source>
</evidence>
<evidence type="ECO:0000313" key="15">
    <source>
        <dbReference type="Proteomes" id="UP000295341"/>
    </source>
</evidence>
<dbReference type="GO" id="GO:0005524">
    <property type="term" value="F:ATP binding"/>
    <property type="evidence" value="ECO:0007669"/>
    <property type="project" value="UniProtKB-KW"/>
</dbReference>
<dbReference type="Proteomes" id="UP000295341">
    <property type="component" value="Unassembled WGS sequence"/>
</dbReference>
<comment type="caution">
    <text evidence="14">The sequence shown here is derived from an EMBL/GenBank/DDBJ whole genome shotgun (WGS) entry which is preliminary data.</text>
</comment>
<keyword evidence="5" id="KW-0808">Transferase</keyword>
<comment type="function">
    <text evidence="10">Catalyzes the transfer of pyrophosphate from adenosine triphosphate (ATP) to 6-hydroxymethyl-7,8-dihydropterin, an enzymatic step in folate biosynthesis pathway.</text>
</comment>
<dbReference type="GO" id="GO:0003848">
    <property type="term" value="F:2-amino-4-hydroxy-6-hydroxymethyldihydropteridine diphosphokinase activity"/>
    <property type="evidence" value="ECO:0007669"/>
    <property type="project" value="UniProtKB-EC"/>
</dbReference>
<dbReference type="PANTHER" id="PTHR43071:SF1">
    <property type="entry name" value="2-AMINO-4-HYDROXY-6-HYDROXYMETHYLDIHYDROPTERIDINE PYROPHOSPHOKINASE"/>
    <property type="match status" value="1"/>
</dbReference>
<evidence type="ECO:0000256" key="12">
    <source>
        <dbReference type="ARBA" id="ARBA00033413"/>
    </source>
</evidence>
<dbReference type="Pfam" id="PF01288">
    <property type="entry name" value="HPPK"/>
    <property type="match status" value="1"/>
</dbReference>
<keyword evidence="15" id="KW-1185">Reference proteome</keyword>
<proteinExistence type="inferred from homology"/>
<dbReference type="GO" id="GO:0016301">
    <property type="term" value="F:kinase activity"/>
    <property type="evidence" value="ECO:0007669"/>
    <property type="project" value="UniProtKB-KW"/>
</dbReference>
<dbReference type="PANTHER" id="PTHR43071">
    <property type="entry name" value="2-AMINO-4-HYDROXY-6-HYDROXYMETHYLDIHYDROPTERIDINE PYROPHOSPHOKINASE"/>
    <property type="match status" value="1"/>
</dbReference>
<dbReference type="PROSITE" id="PS00794">
    <property type="entry name" value="HPPK"/>
    <property type="match status" value="1"/>
</dbReference>
<evidence type="ECO:0000256" key="3">
    <source>
        <dbReference type="ARBA" id="ARBA00013253"/>
    </source>
</evidence>
<dbReference type="AlphaFoldDB" id="A0A4R7NTU8"/>
<accession>A0A4R7NTU8</accession>
<name>A0A4R7NTU8_9GAMM</name>
<dbReference type="RefSeq" id="WP_133883816.1">
    <property type="nucleotide sequence ID" value="NZ_MWIN01000025.1"/>
</dbReference>
<evidence type="ECO:0000256" key="11">
    <source>
        <dbReference type="ARBA" id="ARBA00029766"/>
    </source>
</evidence>
<dbReference type="NCBIfam" id="TIGR01498">
    <property type="entry name" value="folK"/>
    <property type="match status" value="1"/>
</dbReference>
<feature type="domain" description="7,8-dihydro-6-hydroxymethylpterin-pyrophosphokinase" evidence="13">
    <location>
        <begin position="89"/>
        <end position="100"/>
    </location>
</feature>
<dbReference type="EC" id="2.7.6.3" evidence="3"/>
<evidence type="ECO:0000256" key="10">
    <source>
        <dbReference type="ARBA" id="ARBA00029409"/>
    </source>
</evidence>
<evidence type="ECO:0000313" key="14">
    <source>
        <dbReference type="EMBL" id="TDU24407.1"/>
    </source>
</evidence>
<evidence type="ECO:0000256" key="8">
    <source>
        <dbReference type="ARBA" id="ARBA00022840"/>
    </source>
</evidence>
<dbReference type="EMBL" id="SOBT01000012">
    <property type="protein sequence ID" value="TDU24407.1"/>
    <property type="molecule type" value="Genomic_DNA"/>
</dbReference>
<evidence type="ECO:0000256" key="2">
    <source>
        <dbReference type="ARBA" id="ARBA00005810"/>
    </source>
</evidence>
<dbReference type="GO" id="GO:0046656">
    <property type="term" value="P:folic acid biosynthetic process"/>
    <property type="evidence" value="ECO:0007669"/>
    <property type="project" value="UniProtKB-KW"/>
</dbReference>
<dbReference type="Gene3D" id="3.30.70.560">
    <property type="entry name" value="7,8-Dihydro-6-hydroxymethylpterin-pyrophosphokinase HPPK"/>
    <property type="match status" value="1"/>
</dbReference>
<evidence type="ECO:0000256" key="4">
    <source>
        <dbReference type="ARBA" id="ARBA00016218"/>
    </source>
</evidence>
<reference evidence="14 15" key="1">
    <citation type="submission" date="2019-03" db="EMBL/GenBank/DDBJ databases">
        <title>Genomic Encyclopedia of Type Strains, Phase IV (KMG-IV): sequencing the most valuable type-strain genomes for metagenomic binning, comparative biology and taxonomic classification.</title>
        <authorList>
            <person name="Goeker M."/>
        </authorList>
    </citation>
    <scope>NUCLEOTIDE SEQUENCE [LARGE SCALE GENOMIC DNA]</scope>
    <source>
        <strain evidence="14 15">DSM 26377</strain>
    </source>
</reference>